<evidence type="ECO:0000313" key="11">
    <source>
        <dbReference type="Proteomes" id="UP000694920"/>
    </source>
</evidence>
<name>A0AAJ7FEQ6_CEPCN</name>
<dbReference type="Pfam" id="PF00089">
    <property type="entry name" value="Trypsin"/>
    <property type="match status" value="1"/>
</dbReference>
<dbReference type="Proteomes" id="UP000694920">
    <property type="component" value="Unplaced"/>
</dbReference>
<evidence type="ECO:0000256" key="7">
    <source>
        <dbReference type="ARBA" id="ARBA00023157"/>
    </source>
</evidence>
<evidence type="ECO:0000256" key="4">
    <source>
        <dbReference type="ARBA" id="ARBA00022670"/>
    </source>
</evidence>
<evidence type="ECO:0000313" key="12">
    <source>
        <dbReference type="RefSeq" id="XP_015588121.1"/>
    </source>
</evidence>
<evidence type="ECO:0000256" key="6">
    <source>
        <dbReference type="ARBA" id="ARBA00022825"/>
    </source>
</evidence>
<dbReference type="InterPro" id="IPR001254">
    <property type="entry name" value="Trypsin_dom"/>
</dbReference>
<dbReference type="PANTHER" id="PTHR24276:SF98">
    <property type="entry name" value="FI18310P1-RELATED"/>
    <property type="match status" value="1"/>
</dbReference>
<protein>
    <recommendedName>
        <fullName evidence="8">chymotrypsin</fullName>
        <ecNumber evidence="8">3.4.21.1</ecNumber>
    </recommendedName>
</protein>
<comment type="similarity">
    <text evidence="2">Belongs to the peptidase S1 family.</text>
</comment>
<dbReference type="GO" id="GO:0005576">
    <property type="term" value="C:extracellular region"/>
    <property type="evidence" value="ECO:0007669"/>
    <property type="project" value="UniProtKB-SubCell"/>
</dbReference>
<dbReference type="InterPro" id="IPR001314">
    <property type="entry name" value="Peptidase_S1A"/>
</dbReference>
<gene>
    <name evidence="12" type="primary">LOC107264406</name>
</gene>
<evidence type="ECO:0000259" key="10">
    <source>
        <dbReference type="PROSITE" id="PS50240"/>
    </source>
</evidence>
<proteinExistence type="inferred from homology"/>
<dbReference type="PROSITE" id="PS50240">
    <property type="entry name" value="TRYPSIN_DOM"/>
    <property type="match status" value="1"/>
</dbReference>
<dbReference type="PRINTS" id="PR00722">
    <property type="entry name" value="CHYMOTRYPSIN"/>
</dbReference>
<dbReference type="AlphaFoldDB" id="A0AAJ7FEQ6"/>
<keyword evidence="9" id="KW-0732">Signal</keyword>
<comment type="subcellular location">
    <subcellularLocation>
        <location evidence="1">Secreted</location>
        <location evidence="1">Extracellular space</location>
    </subcellularLocation>
</comment>
<keyword evidence="6" id="KW-0720">Serine protease</keyword>
<dbReference type="SUPFAM" id="SSF50494">
    <property type="entry name" value="Trypsin-like serine proteases"/>
    <property type="match status" value="1"/>
</dbReference>
<dbReference type="InterPro" id="IPR018114">
    <property type="entry name" value="TRYPSIN_HIS"/>
</dbReference>
<keyword evidence="11" id="KW-1185">Reference proteome</keyword>
<dbReference type="PROSITE" id="PS00134">
    <property type="entry name" value="TRYPSIN_HIS"/>
    <property type="match status" value="1"/>
</dbReference>
<dbReference type="GO" id="GO:0016485">
    <property type="term" value="P:protein processing"/>
    <property type="evidence" value="ECO:0007669"/>
    <property type="project" value="UniProtKB-ARBA"/>
</dbReference>
<dbReference type="Gene3D" id="2.40.10.10">
    <property type="entry name" value="Trypsin-like serine proteases"/>
    <property type="match status" value="2"/>
</dbReference>
<reference evidence="12" key="1">
    <citation type="submission" date="2025-08" db="UniProtKB">
        <authorList>
            <consortium name="RefSeq"/>
        </authorList>
    </citation>
    <scope>IDENTIFICATION</scope>
</reference>
<accession>A0AAJ7FEQ6</accession>
<dbReference type="SMART" id="SM00020">
    <property type="entry name" value="Tryp_SPc"/>
    <property type="match status" value="1"/>
</dbReference>
<evidence type="ECO:0000256" key="8">
    <source>
        <dbReference type="ARBA" id="ARBA00044036"/>
    </source>
</evidence>
<dbReference type="EC" id="3.4.21.1" evidence="8"/>
<evidence type="ECO:0000256" key="3">
    <source>
        <dbReference type="ARBA" id="ARBA00022525"/>
    </source>
</evidence>
<dbReference type="KEGG" id="ccin:107264406"/>
<keyword evidence="4" id="KW-0645">Protease</keyword>
<evidence type="ECO:0000256" key="1">
    <source>
        <dbReference type="ARBA" id="ARBA00004239"/>
    </source>
</evidence>
<evidence type="ECO:0000256" key="2">
    <source>
        <dbReference type="ARBA" id="ARBA00007664"/>
    </source>
</evidence>
<dbReference type="InterPro" id="IPR043504">
    <property type="entry name" value="Peptidase_S1_PA_chymotrypsin"/>
</dbReference>
<evidence type="ECO:0000256" key="9">
    <source>
        <dbReference type="SAM" id="SignalP"/>
    </source>
</evidence>
<evidence type="ECO:0000256" key="5">
    <source>
        <dbReference type="ARBA" id="ARBA00022801"/>
    </source>
</evidence>
<feature type="chain" id="PRO_5042460518" description="chymotrypsin" evidence="9">
    <location>
        <begin position="20"/>
        <end position="254"/>
    </location>
</feature>
<keyword evidence="7" id="KW-1015">Disulfide bond</keyword>
<organism evidence="11 12">
    <name type="scientific">Cephus cinctus</name>
    <name type="common">Wheat stem sawfly</name>
    <dbReference type="NCBI Taxonomy" id="211228"/>
    <lineage>
        <taxon>Eukaryota</taxon>
        <taxon>Metazoa</taxon>
        <taxon>Ecdysozoa</taxon>
        <taxon>Arthropoda</taxon>
        <taxon>Hexapoda</taxon>
        <taxon>Insecta</taxon>
        <taxon>Pterygota</taxon>
        <taxon>Neoptera</taxon>
        <taxon>Endopterygota</taxon>
        <taxon>Hymenoptera</taxon>
        <taxon>Cephoidea</taxon>
        <taxon>Cephidae</taxon>
        <taxon>Cephus</taxon>
    </lineage>
</organism>
<dbReference type="RefSeq" id="XP_015588121.1">
    <property type="nucleotide sequence ID" value="XM_015732635.2"/>
</dbReference>
<dbReference type="GO" id="GO:0004252">
    <property type="term" value="F:serine-type endopeptidase activity"/>
    <property type="evidence" value="ECO:0007669"/>
    <property type="project" value="UniProtKB-EC"/>
</dbReference>
<dbReference type="FunFam" id="2.40.10.10:FF:000047">
    <property type="entry name" value="Trypsin eta"/>
    <property type="match status" value="1"/>
</dbReference>
<dbReference type="InterPro" id="IPR050430">
    <property type="entry name" value="Peptidase_S1"/>
</dbReference>
<sequence>MKFLPGFLAVFGFLELVNGAAIDGRIVNGVVAAITDFPWQASLRRNLGRHFCGGTLISSDIVLTAAHCVDSFAANEVNVVTGSDSLAKGGQYHGVKNIIYHANYSAGAVSSWENDIALVKLSTEAPVSARQAPASVGVDYVTGNTSAALSGWGRVIHPGYSLPTALQSVNLTILSNEECQAYHSLTIHDTHICAFSTYGEGVCSGDSGGGLIVDGAVVGITSWARLCAVGVPDVYTRVSSFVDWIDEKSEELSN</sequence>
<feature type="domain" description="Peptidase S1" evidence="10">
    <location>
        <begin position="26"/>
        <end position="250"/>
    </location>
</feature>
<keyword evidence="5" id="KW-0378">Hydrolase</keyword>
<dbReference type="CDD" id="cd00190">
    <property type="entry name" value="Tryp_SPc"/>
    <property type="match status" value="1"/>
</dbReference>
<keyword evidence="3" id="KW-0964">Secreted</keyword>
<dbReference type="GeneID" id="107264406"/>
<dbReference type="InterPro" id="IPR009003">
    <property type="entry name" value="Peptidase_S1_PA"/>
</dbReference>
<dbReference type="PANTHER" id="PTHR24276">
    <property type="entry name" value="POLYSERASE-RELATED"/>
    <property type="match status" value="1"/>
</dbReference>
<feature type="signal peptide" evidence="9">
    <location>
        <begin position="1"/>
        <end position="19"/>
    </location>
</feature>